<keyword evidence="3" id="KW-0560">Oxidoreductase</keyword>
<dbReference type="InterPro" id="IPR004136">
    <property type="entry name" value="NMO"/>
</dbReference>
<dbReference type="STRING" id="1505087.AYJ54_18520"/>
<dbReference type="OrthoDB" id="9778912at2"/>
<evidence type="ECO:0000256" key="1">
    <source>
        <dbReference type="ARBA" id="ARBA00022630"/>
    </source>
</evidence>
<evidence type="ECO:0000256" key="2">
    <source>
        <dbReference type="ARBA" id="ARBA00022643"/>
    </source>
</evidence>
<dbReference type="PANTHER" id="PTHR32332">
    <property type="entry name" value="2-NITROPROPANE DIOXYGENASE"/>
    <property type="match status" value="1"/>
</dbReference>
<dbReference type="GO" id="GO:0018580">
    <property type="term" value="F:nitronate monooxygenase activity"/>
    <property type="evidence" value="ECO:0007669"/>
    <property type="project" value="InterPro"/>
</dbReference>
<comment type="caution">
    <text evidence="4">The sequence shown here is derived from an EMBL/GenBank/DDBJ whole genome shotgun (WGS) entry which is preliminary data.</text>
</comment>
<organism evidence="4 5">
    <name type="scientific">Bradyrhizobium centrolobii</name>
    <dbReference type="NCBI Taxonomy" id="1505087"/>
    <lineage>
        <taxon>Bacteria</taxon>
        <taxon>Pseudomonadati</taxon>
        <taxon>Pseudomonadota</taxon>
        <taxon>Alphaproteobacteria</taxon>
        <taxon>Hyphomicrobiales</taxon>
        <taxon>Nitrobacteraceae</taxon>
        <taxon>Bradyrhizobium</taxon>
    </lineage>
</organism>
<dbReference type="AlphaFoldDB" id="A0A176YLN7"/>
<keyword evidence="2" id="KW-0288">FMN</keyword>
<accession>A0A176YLN7</accession>
<keyword evidence="1" id="KW-0285">Flavoprotein</keyword>
<dbReference type="Pfam" id="PF03060">
    <property type="entry name" value="NMO"/>
    <property type="match status" value="1"/>
</dbReference>
<dbReference type="SUPFAM" id="SSF51412">
    <property type="entry name" value="Inosine monophosphate dehydrogenase (IMPDH)"/>
    <property type="match status" value="1"/>
</dbReference>
<dbReference type="Gene3D" id="3.20.20.70">
    <property type="entry name" value="Aldolase class I"/>
    <property type="match status" value="1"/>
</dbReference>
<evidence type="ECO:0000313" key="4">
    <source>
        <dbReference type="EMBL" id="OAF06935.1"/>
    </source>
</evidence>
<gene>
    <name evidence="4" type="ORF">AYJ54_18520</name>
</gene>
<proteinExistence type="predicted"/>
<reference evidence="4 5" key="1">
    <citation type="submission" date="2016-03" db="EMBL/GenBank/DDBJ databases">
        <title>Draft Genome Sequence of the Strain BR 10245 (Bradyrhizobium sp.) isolated from nodules of Centrolobium paraense.</title>
        <authorList>
            <person name="Simoes-Araujo J.L.Sr."/>
            <person name="Barauna A.C."/>
            <person name="Silva K."/>
            <person name="Zilli J.E."/>
        </authorList>
    </citation>
    <scope>NUCLEOTIDE SEQUENCE [LARGE SCALE GENOMIC DNA]</scope>
    <source>
        <strain evidence="4 5">BR 10245</strain>
    </source>
</reference>
<dbReference type="Proteomes" id="UP000076959">
    <property type="component" value="Unassembled WGS sequence"/>
</dbReference>
<evidence type="ECO:0000256" key="3">
    <source>
        <dbReference type="ARBA" id="ARBA00023002"/>
    </source>
</evidence>
<dbReference type="InterPro" id="IPR013785">
    <property type="entry name" value="Aldolase_TIM"/>
</dbReference>
<evidence type="ECO:0000313" key="5">
    <source>
        <dbReference type="Proteomes" id="UP000076959"/>
    </source>
</evidence>
<name>A0A176YLN7_9BRAD</name>
<protein>
    <submittedName>
        <fullName evidence="4">Uncharacterized protein</fullName>
    </submittedName>
</protein>
<dbReference type="PANTHER" id="PTHR32332:SF20">
    <property type="entry name" value="2-NITROPROPANE DIOXYGENASE-LIKE PROTEIN"/>
    <property type="match status" value="1"/>
</dbReference>
<dbReference type="EMBL" id="LUUB01000072">
    <property type="protein sequence ID" value="OAF06935.1"/>
    <property type="molecule type" value="Genomic_DNA"/>
</dbReference>
<dbReference type="RefSeq" id="WP_063702530.1">
    <property type="nucleotide sequence ID" value="NZ_LUUB01000072.1"/>
</dbReference>
<keyword evidence="5" id="KW-1185">Reference proteome</keyword>
<sequence length="334" mass="34937">MWNTEITRQLGIKLPFVGAGMAIVGSPELAAAVSNAGGVGLFCLGPGAPEMLADRIDSIRRLSSAPFGVDFIVEETGFGPATTEAHVEVAIAKRVPLAVFFWNPPEQRWITKLKRAGIKVWGTAYSVESARQLKALGADAVIVQSQEAGGHVKSALGAISLVPAVVDALGRTPVIAAGGIADGRTAAAAFMLGAQAVCVGTRLVASVESLASTEYKERLVRAHGDDTAVTTIFGPEWPDAPMRVLKNRAVARSEEGNMPPKHPIGETVVFGRSYEMPANSAVLPTTQTRGDHEEMCLAAGAGVAAVRSIKPAKQIVQDLMIDAWALIGGNNVAQ</sequence>
<dbReference type="CDD" id="cd04730">
    <property type="entry name" value="NPD_like"/>
    <property type="match status" value="1"/>
</dbReference>